<feature type="compositionally biased region" description="Basic and acidic residues" evidence="1">
    <location>
        <begin position="247"/>
        <end position="258"/>
    </location>
</feature>
<feature type="region of interest" description="Disordered" evidence="1">
    <location>
        <begin position="279"/>
        <end position="305"/>
    </location>
</feature>
<evidence type="ECO:0008006" key="4">
    <source>
        <dbReference type="Google" id="ProtNLM"/>
    </source>
</evidence>
<feature type="compositionally biased region" description="Low complexity" evidence="1">
    <location>
        <begin position="180"/>
        <end position="192"/>
    </location>
</feature>
<dbReference type="Gene3D" id="6.10.250.1050">
    <property type="match status" value="1"/>
</dbReference>
<sequence length="305" mass="32846">MDSSEEPKHTYASTHAHPNHIDIPPTQGAPGPATDDLLDSPPLLSSADRPKPSRGILKNPLRRSSGDDDEGILVNGERVPGDHLQWDEANIALTEIQKDSLMKITEPKTPYVRYDAENDRVLDNDIPGFDLETDPVPRSPITPITPVSPGRGSSPVRSNSTAHNTILNAQMNSEQPAPRRPSSSASSSRSASFSLPTKDRPVRPGSSSSSSPKPSVPAPLGVGATAANTAANAGEVFSDSDEEMDEEQKARHKEFEKKRNSHYSKEAAFAMKKAKELLQKEDEEEEAAATKGQAQDTNGAMDIDV</sequence>
<dbReference type="RefSeq" id="XP_062794158.1">
    <property type="nucleotide sequence ID" value="XM_062938107.1"/>
</dbReference>
<evidence type="ECO:0000313" key="2">
    <source>
        <dbReference type="EMBL" id="WRT69419.1"/>
    </source>
</evidence>
<feature type="region of interest" description="Disordered" evidence="1">
    <location>
        <begin position="1"/>
        <end position="82"/>
    </location>
</feature>
<dbReference type="PANTHER" id="PTHR12398">
    <property type="entry name" value="PROTEIN PHOSPHATASE INHIBITOR"/>
    <property type="match status" value="1"/>
</dbReference>
<accession>A0ABZ1D7G6</accession>
<keyword evidence="3" id="KW-1185">Reference proteome</keyword>
<dbReference type="EMBL" id="CP141889">
    <property type="protein sequence ID" value="WRT69419.1"/>
    <property type="molecule type" value="Genomic_DNA"/>
</dbReference>
<dbReference type="Pfam" id="PF04979">
    <property type="entry name" value="IPP-2"/>
    <property type="match status" value="1"/>
</dbReference>
<evidence type="ECO:0000313" key="3">
    <source>
        <dbReference type="Proteomes" id="UP001329825"/>
    </source>
</evidence>
<feature type="compositionally biased region" description="Low complexity" evidence="1">
    <location>
        <begin position="203"/>
        <end position="213"/>
    </location>
</feature>
<proteinExistence type="predicted"/>
<reference evidence="2 3" key="1">
    <citation type="submission" date="2024-01" db="EMBL/GenBank/DDBJ databases">
        <title>Comparative genomics of Cryptococcus and Kwoniella reveals pathogenesis evolution and contrasting modes of karyotype evolution via chromosome fusion or intercentromeric recombination.</title>
        <authorList>
            <person name="Coelho M.A."/>
            <person name="David-Palma M."/>
            <person name="Shea T."/>
            <person name="Bowers K."/>
            <person name="McGinley-Smith S."/>
            <person name="Mohammad A.W."/>
            <person name="Gnirke A."/>
            <person name="Yurkov A.M."/>
            <person name="Nowrousian M."/>
            <person name="Sun S."/>
            <person name="Cuomo C.A."/>
            <person name="Heitman J."/>
        </authorList>
    </citation>
    <scope>NUCLEOTIDE SEQUENCE [LARGE SCALE GENOMIC DNA]</scope>
    <source>
        <strain evidence="2">CBS 11374</strain>
    </source>
</reference>
<dbReference type="InterPro" id="IPR007062">
    <property type="entry name" value="PPI-2"/>
</dbReference>
<feature type="compositionally biased region" description="Polar residues" evidence="1">
    <location>
        <begin position="155"/>
        <end position="175"/>
    </location>
</feature>
<dbReference type="PANTHER" id="PTHR12398:SF20">
    <property type="entry name" value="PROTEIN PHOSPHATASE 1 REGULATORY INHIBITOR SUBUNIT 2"/>
    <property type="match status" value="1"/>
</dbReference>
<evidence type="ECO:0000256" key="1">
    <source>
        <dbReference type="SAM" id="MobiDB-lite"/>
    </source>
</evidence>
<feature type="region of interest" description="Disordered" evidence="1">
    <location>
        <begin position="124"/>
        <end position="262"/>
    </location>
</feature>
<organism evidence="2 3">
    <name type="scientific">Kwoniella shivajii</name>
    <dbReference type="NCBI Taxonomy" id="564305"/>
    <lineage>
        <taxon>Eukaryota</taxon>
        <taxon>Fungi</taxon>
        <taxon>Dikarya</taxon>
        <taxon>Basidiomycota</taxon>
        <taxon>Agaricomycotina</taxon>
        <taxon>Tremellomycetes</taxon>
        <taxon>Tremellales</taxon>
        <taxon>Cryptococcaceae</taxon>
        <taxon>Kwoniella</taxon>
    </lineage>
</organism>
<feature type="compositionally biased region" description="Low complexity" evidence="1">
    <location>
        <begin position="223"/>
        <end position="234"/>
    </location>
</feature>
<gene>
    <name evidence="2" type="ORF">IL334_006405</name>
</gene>
<dbReference type="GeneID" id="87958535"/>
<name>A0ABZ1D7G6_9TREE</name>
<protein>
    <recommendedName>
        <fullName evidence="4">Protein phosphatase inhibitor 2 (IPP-2)</fullName>
    </recommendedName>
</protein>
<dbReference type="Proteomes" id="UP001329825">
    <property type="component" value="Chromosome 9"/>
</dbReference>